<proteinExistence type="predicted"/>
<protein>
    <recommendedName>
        <fullName evidence="1">Transposable element P transposase-like RNase H domain-containing protein</fullName>
    </recommendedName>
</protein>
<dbReference type="Proteomes" id="UP001642483">
    <property type="component" value="Unassembled WGS sequence"/>
</dbReference>
<reference evidence="2 3" key="1">
    <citation type="submission" date="2024-02" db="EMBL/GenBank/DDBJ databases">
        <authorList>
            <person name="Daric V."/>
            <person name="Darras S."/>
        </authorList>
    </citation>
    <scope>NUCLEOTIDE SEQUENCE [LARGE SCALE GENOMIC DNA]</scope>
</reference>
<accession>A0ABP0F779</accession>
<name>A0ABP0F779_CLALP</name>
<evidence type="ECO:0000259" key="1">
    <source>
        <dbReference type="Pfam" id="PF21787"/>
    </source>
</evidence>
<comment type="caution">
    <text evidence="2">The sequence shown here is derived from an EMBL/GenBank/DDBJ whole genome shotgun (WGS) entry which is preliminary data.</text>
</comment>
<dbReference type="Pfam" id="PF21787">
    <property type="entry name" value="TNP-like_RNaseH_N"/>
    <property type="match status" value="1"/>
</dbReference>
<sequence length="82" mass="9286">MKVKENLVYNFSPPKMVGFVDIGEERTVSTAFPDVVTHAFELYIRSIMTNFLHPLAFFATKSLKSYQLTSIVLEAIAALHCF</sequence>
<feature type="domain" description="Transposable element P transposase-like RNase H" evidence="1">
    <location>
        <begin position="1"/>
        <end position="80"/>
    </location>
</feature>
<gene>
    <name evidence="2" type="ORF">CVLEPA_LOCUS5143</name>
</gene>
<organism evidence="2 3">
    <name type="scientific">Clavelina lepadiformis</name>
    <name type="common">Light-bulb sea squirt</name>
    <name type="synonym">Ascidia lepadiformis</name>
    <dbReference type="NCBI Taxonomy" id="159417"/>
    <lineage>
        <taxon>Eukaryota</taxon>
        <taxon>Metazoa</taxon>
        <taxon>Chordata</taxon>
        <taxon>Tunicata</taxon>
        <taxon>Ascidiacea</taxon>
        <taxon>Aplousobranchia</taxon>
        <taxon>Clavelinidae</taxon>
        <taxon>Clavelina</taxon>
    </lineage>
</organism>
<dbReference type="InterPro" id="IPR048365">
    <property type="entry name" value="TNP-like_RNaseH_N"/>
</dbReference>
<evidence type="ECO:0000313" key="2">
    <source>
        <dbReference type="EMBL" id="CAK8675581.1"/>
    </source>
</evidence>
<evidence type="ECO:0000313" key="3">
    <source>
        <dbReference type="Proteomes" id="UP001642483"/>
    </source>
</evidence>
<keyword evidence="3" id="KW-1185">Reference proteome</keyword>
<dbReference type="EMBL" id="CAWYQH010000024">
    <property type="protein sequence ID" value="CAK8675581.1"/>
    <property type="molecule type" value="Genomic_DNA"/>
</dbReference>